<dbReference type="InterPro" id="IPR004713">
    <property type="entry name" value="CaH_exchang"/>
</dbReference>
<gene>
    <name evidence="4" type="ORF">RchiOBHm_Chr2g0129121</name>
</gene>
<keyword evidence="3" id="KW-0472">Membrane</keyword>
<keyword evidence="1" id="KW-0813">Transport</keyword>
<feature type="transmembrane region" description="Helical" evidence="3">
    <location>
        <begin position="119"/>
        <end position="139"/>
    </location>
</feature>
<dbReference type="EMBL" id="PDCK01000040">
    <property type="protein sequence ID" value="PRQ50081.1"/>
    <property type="molecule type" value="Genomic_DNA"/>
</dbReference>
<evidence type="ECO:0000256" key="3">
    <source>
        <dbReference type="SAM" id="Phobius"/>
    </source>
</evidence>
<proteinExistence type="predicted"/>
<feature type="transmembrane region" description="Helical" evidence="3">
    <location>
        <begin position="63"/>
        <end position="82"/>
    </location>
</feature>
<evidence type="ECO:0000256" key="1">
    <source>
        <dbReference type="ARBA" id="ARBA00022449"/>
    </source>
</evidence>
<evidence type="ECO:0000313" key="5">
    <source>
        <dbReference type="Proteomes" id="UP000238479"/>
    </source>
</evidence>
<dbReference type="Proteomes" id="UP000238479">
    <property type="component" value="Chromosome 2"/>
</dbReference>
<keyword evidence="3" id="KW-1133">Transmembrane helix</keyword>
<dbReference type="GO" id="GO:0006874">
    <property type="term" value="P:intracellular calcium ion homeostasis"/>
    <property type="evidence" value="ECO:0007669"/>
    <property type="project" value="TreeGrafter"/>
</dbReference>
<evidence type="ECO:0000313" key="4">
    <source>
        <dbReference type="EMBL" id="PRQ50081.1"/>
    </source>
</evidence>
<keyword evidence="1" id="KW-0050">Antiport</keyword>
<reference evidence="4 5" key="1">
    <citation type="journal article" date="2018" name="Nat. Genet.">
        <title>The Rosa genome provides new insights in the design of modern roses.</title>
        <authorList>
            <person name="Bendahmane M."/>
        </authorList>
    </citation>
    <scope>NUCLEOTIDE SEQUENCE [LARGE SCALE GENOMIC DNA]</scope>
    <source>
        <strain evidence="5">cv. Old Blush</strain>
    </source>
</reference>
<evidence type="ECO:0000256" key="2">
    <source>
        <dbReference type="ARBA" id="ARBA00023065"/>
    </source>
</evidence>
<accession>A0A2P6RUI6</accession>
<name>A0A2P6RUI6_ROSCH</name>
<organism evidence="4 5">
    <name type="scientific">Rosa chinensis</name>
    <name type="common">China rose</name>
    <dbReference type="NCBI Taxonomy" id="74649"/>
    <lineage>
        <taxon>Eukaryota</taxon>
        <taxon>Viridiplantae</taxon>
        <taxon>Streptophyta</taxon>
        <taxon>Embryophyta</taxon>
        <taxon>Tracheophyta</taxon>
        <taxon>Spermatophyta</taxon>
        <taxon>Magnoliopsida</taxon>
        <taxon>eudicotyledons</taxon>
        <taxon>Gunneridae</taxon>
        <taxon>Pentapetalae</taxon>
        <taxon>rosids</taxon>
        <taxon>fabids</taxon>
        <taxon>Rosales</taxon>
        <taxon>Rosaceae</taxon>
        <taxon>Rosoideae</taxon>
        <taxon>Rosoideae incertae sedis</taxon>
        <taxon>Rosa</taxon>
    </lineage>
</organism>
<evidence type="ECO:0008006" key="6">
    <source>
        <dbReference type="Google" id="ProtNLM"/>
    </source>
</evidence>
<sequence>MRDVDTTRDSKIDVDEFFKGISRCNKAKRAAMMDCGKVPLSMKLFDDFDKEDIINANWHASKAVLMLLLGTIVAAVIADPPVDAVDNFLFLKGSSEIVSTLNFVSQKKQRTASLAYSEIYGSVRMSNIFSLVVFLALVYI</sequence>
<dbReference type="GO" id="GO:0015369">
    <property type="term" value="F:calcium:proton antiporter activity"/>
    <property type="evidence" value="ECO:0007669"/>
    <property type="project" value="TreeGrafter"/>
</dbReference>
<comment type="caution">
    <text evidence="4">The sequence shown here is derived from an EMBL/GenBank/DDBJ whole genome shotgun (WGS) entry which is preliminary data.</text>
</comment>
<dbReference type="PANTHER" id="PTHR31503:SF45">
    <property type="entry name" value="SODIUM_CALCIUM EXCHANGER NCL-LIKE"/>
    <property type="match status" value="1"/>
</dbReference>
<keyword evidence="3" id="KW-0812">Transmembrane</keyword>
<dbReference type="AlphaFoldDB" id="A0A2P6RUI6"/>
<dbReference type="Gramene" id="PRQ50081">
    <property type="protein sequence ID" value="PRQ50081"/>
    <property type="gene ID" value="RchiOBHm_Chr2g0129121"/>
</dbReference>
<keyword evidence="5" id="KW-1185">Reference proteome</keyword>
<dbReference type="PANTHER" id="PTHR31503">
    <property type="entry name" value="VACUOLAR CALCIUM ION TRANSPORTER"/>
    <property type="match status" value="1"/>
</dbReference>
<keyword evidence="2" id="KW-0406">Ion transport</keyword>
<dbReference type="GO" id="GO:0016020">
    <property type="term" value="C:membrane"/>
    <property type="evidence" value="ECO:0007669"/>
    <property type="project" value="InterPro"/>
</dbReference>
<protein>
    <recommendedName>
        <fullName evidence="6">EF-hand domain-containing protein</fullName>
    </recommendedName>
</protein>